<dbReference type="Pfam" id="PF23598">
    <property type="entry name" value="LRR_14"/>
    <property type="match status" value="1"/>
</dbReference>
<organism evidence="9 10">
    <name type="scientific">Chenopodium quinoa</name>
    <name type="common">Quinoa</name>
    <dbReference type="NCBI Taxonomy" id="63459"/>
    <lineage>
        <taxon>Eukaryota</taxon>
        <taxon>Viridiplantae</taxon>
        <taxon>Streptophyta</taxon>
        <taxon>Embryophyta</taxon>
        <taxon>Tracheophyta</taxon>
        <taxon>Spermatophyta</taxon>
        <taxon>Magnoliopsida</taxon>
        <taxon>eudicotyledons</taxon>
        <taxon>Gunneridae</taxon>
        <taxon>Pentapetalae</taxon>
        <taxon>Caryophyllales</taxon>
        <taxon>Chenopodiaceae</taxon>
        <taxon>Chenopodioideae</taxon>
        <taxon>Atripliceae</taxon>
        <taxon>Chenopodium</taxon>
    </lineage>
</organism>
<keyword evidence="3" id="KW-0611">Plant defense</keyword>
<evidence type="ECO:0000256" key="4">
    <source>
        <dbReference type="ARBA" id="ARBA00022840"/>
    </source>
</evidence>
<dbReference type="PANTHER" id="PTHR36766">
    <property type="entry name" value="PLANT BROAD-SPECTRUM MILDEW RESISTANCE PROTEIN RPW8"/>
    <property type="match status" value="1"/>
</dbReference>
<dbReference type="RefSeq" id="XP_021755512.1">
    <property type="nucleotide sequence ID" value="XM_021899820.1"/>
</dbReference>
<feature type="domain" description="Disease resistance R13L4/SHOC-2-like LRR" evidence="8">
    <location>
        <begin position="581"/>
        <end position="691"/>
    </location>
</feature>
<dbReference type="OrthoDB" id="2018467at2759"/>
<dbReference type="PANTHER" id="PTHR36766:SF57">
    <property type="entry name" value="DISEASE RESISTANCE PROTEIN RGA1"/>
    <property type="match status" value="1"/>
</dbReference>
<evidence type="ECO:0000259" key="7">
    <source>
        <dbReference type="Pfam" id="PF23559"/>
    </source>
</evidence>
<evidence type="ECO:0000259" key="6">
    <source>
        <dbReference type="Pfam" id="PF18052"/>
    </source>
</evidence>
<reference evidence="9" key="1">
    <citation type="journal article" date="2017" name="Nature">
        <title>The genome of Chenopodium quinoa.</title>
        <authorList>
            <person name="Jarvis D.E."/>
            <person name="Ho Y.S."/>
            <person name="Lightfoot D.J."/>
            <person name="Schmoeckel S.M."/>
            <person name="Li B."/>
            <person name="Borm T.J.A."/>
            <person name="Ohyanagi H."/>
            <person name="Mineta K."/>
            <person name="Michell C.T."/>
            <person name="Saber N."/>
            <person name="Kharbatia N.M."/>
            <person name="Rupper R.R."/>
            <person name="Sharp A.R."/>
            <person name="Dally N."/>
            <person name="Boughton B.A."/>
            <person name="Woo Y.H."/>
            <person name="Gao G."/>
            <person name="Schijlen E.G.W.M."/>
            <person name="Guo X."/>
            <person name="Momin A.A."/>
            <person name="Negrao S."/>
            <person name="Al-Babili S."/>
            <person name="Gehring C."/>
            <person name="Roessner U."/>
            <person name="Jung C."/>
            <person name="Murphy K."/>
            <person name="Arold S.T."/>
            <person name="Gojobori T."/>
            <person name="van der Linden C.G."/>
            <person name="van Loo E.N."/>
            <person name="Jellen E.N."/>
            <person name="Maughan P.J."/>
            <person name="Tester M."/>
        </authorList>
    </citation>
    <scope>NUCLEOTIDE SEQUENCE [LARGE SCALE GENOMIC DNA]</scope>
    <source>
        <strain evidence="9">cv. PI 614886</strain>
    </source>
</reference>
<dbReference type="InterPro" id="IPR032675">
    <property type="entry name" value="LRR_dom_sf"/>
</dbReference>
<evidence type="ECO:0000256" key="2">
    <source>
        <dbReference type="ARBA" id="ARBA00022741"/>
    </source>
</evidence>
<dbReference type="SUPFAM" id="SSF52058">
    <property type="entry name" value="L domain-like"/>
    <property type="match status" value="1"/>
</dbReference>
<dbReference type="Gramene" id="AUR62020496-RA">
    <property type="protein sequence ID" value="AUR62020496-RA:cds"/>
    <property type="gene ID" value="AUR62020496"/>
</dbReference>
<dbReference type="GO" id="GO:0006952">
    <property type="term" value="P:defense response"/>
    <property type="evidence" value="ECO:0007669"/>
    <property type="project" value="UniProtKB-KW"/>
</dbReference>
<dbReference type="EnsemblPlants" id="AUR62020496-RA">
    <property type="protein sequence ID" value="AUR62020496-RA:cds"/>
    <property type="gene ID" value="AUR62020496"/>
</dbReference>
<evidence type="ECO:0000259" key="8">
    <source>
        <dbReference type="Pfam" id="PF23598"/>
    </source>
</evidence>
<dbReference type="GO" id="GO:0051707">
    <property type="term" value="P:response to other organism"/>
    <property type="evidence" value="ECO:0007669"/>
    <property type="project" value="UniProtKB-ARBA"/>
</dbReference>
<dbReference type="InterPro" id="IPR027417">
    <property type="entry name" value="P-loop_NTPase"/>
</dbReference>
<dbReference type="KEGG" id="cqi:110720783"/>
<dbReference type="Pfam" id="PF18052">
    <property type="entry name" value="Rx_N"/>
    <property type="match status" value="1"/>
</dbReference>
<dbReference type="InterPro" id="IPR036388">
    <property type="entry name" value="WH-like_DNA-bd_sf"/>
</dbReference>
<dbReference type="InterPro" id="IPR002182">
    <property type="entry name" value="NB-ARC"/>
</dbReference>
<dbReference type="Gene3D" id="1.20.5.4130">
    <property type="match status" value="1"/>
</dbReference>
<reference evidence="9" key="2">
    <citation type="submission" date="2021-03" db="UniProtKB">
        <authorList>
            <consortium name="EnsemblPlants"/>
        </authorList>
    </citation>
    <scope>IDENTIFICATION</scope>
</reference>
<evidence type="ECO:0000313" key="10">
    <source>
        <dbReference type="Proteomes" id="UP000596660"/>
    </source>
</evidence>
<dbReference type="Gene3D" id="3.80.10.10">
    <property type="entry name" value="Ribonuclease Inhibitor"/>
    <property type="match status" value="1"/>
</dbReference>
<dbReference type="GO" id="GO:0043531">
    <property type="term" value="F:ADP binding"/>
    <property type="evidence" value="ECO:0007669"/>
    <property type="project" value="InterPro"/>
</dbReference>
<evidence type="ECO:0000313" key="9">
    <source>
        <dbReference type="EnsemblPlants" id="AUR62020496-RA:cds"/>
    </source>
</evidence>
<evidence type="ECO:0000256" key="3">
    <source>
        <dbReference type="ARBA" id="ARBA00022821"/>
    </source>
</evidence>
<dbReference type="PRINTS" id="PR00364">
    <property type="entry name" value="DISEASERSIST"/>
</dbReference>
<keyword evidence="4" id="KW-0067">ATP-binding</keyword>
<dbReference type="Pfam" id="PF23559">
    <property type="entry name" value="WHD_DRP"/>
    <property type="match status" value="1"/>
</dbReference>
<dbReference type="Gene3D" id="1.10.10.10">
    <property type="entry name" value="Winged helix-like DNA-binding domain superfamily/Winged helix DNA-binding domain"/>
    <property type="match status" value="1"/>
</dbReference>
<dbReference type="SMR" id="A0A803LYE5"/>
<dbReference type="InterPro" id="IPR058922">
    <property type="entry name" value="WHD_DRP"/>
</dbReference>
<dbReference type="InterPro" id="IPR041118">
    <property type="entry name" value="Rx_N"/>
</dbReference>
<feature type="domain" description="NB-ARC" evidence="5">
    <location>
        <begin position="196"/>
        <end position="352"/>
    </location>
</feature>
<dbReference type="GeneID" id="110720783"/>
<feature type="domain" description="Disease resistance protein winged helix" evidence="7">
    <location>
        <begin position="438"/>
        <end position="510"/>
    </location>
</feature>
<dbReference type="OMA" id="TRETHSF"/>
<name>A0A803LYE5_CHEQI</name>
<dbReference type="InterPro" id="IPR055414">
    <property type="entry name" value="LRR_R13L4/SHOC2-like"/>
</dbReference>
<keyword evidence="10" id="KW-1185">Reference proteome</keyword>
<keyword evidence="2" id="KW-0547">Nucleotide-binding</keyword>
<evidence type="ECO:0000259" key="5">
    <source>
        <dbReference type="Pfam" id="PF00931"/>
    </source>
</evidence>
<proteinExistence type="predicted"/>
<dbReference type="Gene3D" id="3.40.50.300">
    <property type="entry name" value="P-loop containing nucleotide triphosphate hydrolases"/>
    <property type="match status" value="1"/>
</dbReference>
<feature type="domain" description="Disease resistance N-terminal" evidence="6">
    <location>
        <begin position="29"/>
        <end position="103"/>
    </location>
</feature>
<gene>
    <name evidence="9" type="primary">LOC110720783</name>
</gene>
<accession>A0A803LYE5</accession>
<dbReference type="AlphaFoldDB" id="A0A803LYE5"/>
<evidence type="ECO:0000256" key="1">
    <source>
        <dbReference type="ARBA" id="ARBA00022737"/>
    </source>
</evidence>
<dbReference type="SUPFAM" id="SSF52540">
    <property type="entry name" value="P-loop containing nucleoside triphosphate hydrolases"/>
    <property type="match status" value="1"/>
</dbReference>
<keyword evidence="1" id="KW-0677">Repeat</keyword>
<dbReference type="Proteomes" id="UP000596660">
    <property type="component" value="Unplaced"/>
</dbReference>
<protein>
    <submittedName>
        <fullName evidence="9">Uncharacterized protein</fullName>
    </submittedName>
</protein>
<dbReference type="Pfam" id="PF00931">
    <property type="entry name" value="NB-ARC"/>
    <property type="match status" value="1"/>
</dbReference>
<dbReference type="GO" id="GO:0005524">
    <property type="term" value="F:ATP binding"/>
    <property type="evidence" value="ECO:0007669"/>
    <property type="project" value="UniProtKB-KW"/>
</dbReference>
<sequence>MSEALLWAVTKTILGKIASFAGDLTCSYTTEGILAAQHVRNDLKKIENKVIAIRAVLHDAEKKQYDSEAIKIWLKDLKTIVYDIDDLLDEVGTDLLRRRVNKGHALQQVRYYLSSSNPVLSHFYWSQKIRDLLQCFDDIAANRRDLGLDDHYLVETHGIERNPLDAFAYVKKTEIIGRDEAKSEIFRRLASSCVGDASRLFVLPIVGLGGIGKTALAKLVFNDEWVTKNFDVKLWACVSENFDLQKTIEEILSSVSNENTANLSIRQLHERLSEILDSRKYFLVLDDVWIEDIKVWRDLENLLAIGEKGSVILVTTRSEMVASVVGNVEPYCLDSLSNDVCWSIFKHLAFKSGEEERYPNLSRIGKNIAVKCGGVPLAVKVLASLLRSERDEKEWRRIVETNNLVNLHPQHNDIKQALKMSYNKLPYHLKACFAYCSLFVKDKKLNPPIVSCLWSALGLLQGGSNNEELESVGYKYCEELLSRSLLQDAFIVFTETVSEFRMHDLFHDLATDIVGQEIAVVTSNQLNVSEICRHIVWGYDGGEVLSDKGVPKELLRAKKARTFRFGYAMGYVSRSFIEGIIHNFRCLRVLDFHQSSFEELPRSIGNLKHLSYLDLSYNPIIKFLPSSICKLLNLQSLFLPGCEMLQELPRNIDQLVSLRYFSVTTNQESLTSTKLCGLSTLGRLELYSCEELTSLWNGSSIQFHTSLLELHIVNCPRLTCLPDSMKHLVSLETLVIRDCQEIDLEKGSNLCGLQSLRTLEITGVTKLKHLPDGIQSAANSLQYLWIDSCISLAMLPNWLQIFTSLRRILIYSCLNLIAIPEGFGQLNCLQKLLIKDCPHLSKRCAKYTGEDYSHISHVPEVYLDEIHINGIDSV</sequence>